<feature type="region of interest" description="Disordered" evidence="1">
    <location>
        <begin position="143"/>
        <end position="226"/>
    </location>
</feature>
<accession>A0AAN7WCM9</accession>
<comment type="caution">
    <text evidence="3">The sequence shown here is derived from an EMBL/GenBank/DDBJ whole genome shotgun (WGS) entry which is preliminary data.</text>
</comment>
<dbReference type="Pfam" id="PF24564">
    <property type="entry name" value="DUF7605"/>
    <property type="match status" value="1"/>
</dbReference>
<evidence type="ECO:0000313" key="3">
    <source>
        <dbReference type="EMBL" id="KAK5706652.1"/>
    </source>
</evidence>
<evidence type="ECO:0000313" key="4">
    <source>
        <dbReference type="Proteomes" id="UP001310594"/>
    </source>
</evidence>
<dbReference type="PANTHER" id="PTHR36681">
    <property type="entry name" value="NUCLEAR GTPASE, GERMINAL CENTER-ASSOCIATED, TANDEM DUPLICATE 3"/>
    <property type="match status" value="1"/>
</dbReference>
<feature type="domain" description="DUF7605" evidence="2">
    <location>
        <begin position="16"/>
        <end position="56"/>
    </location>
</feature>
<evidence type="ECO:0000256" key="1">
    <source>
        <dbReference type="SAM" id="MobiDB-lite"/>
    </source>
</evidence>
<dbReference type="InterPro" id="IPR056024">
    <property type="entry name" value="DUF7605"/>
</dbReference>
<dbReference type="EMBL" id="JAVRQU010000002">
    <property type="protein sequence ID" value="KAK5706652.1"/>
    <property type="molecule type" value="Genomic_DNA"/>
</dbReference>
<dbReference type="AlphaFoldDB" id="A0AAN7WCM9"/>
<dbReference type="PANTHER" id="PTHR36681:SF3">
    <property type="entry name" value="NUCLEAR GTPASE, GERMINAL CENTER-ASSOCIATED, TANDEM DUPLICATE 3"/>
    <property type="match status" value="1"/>
</dbReference>
<proteinExistence type="predicted"/>
<feature type="compositionally biased region" description="Acidic residues" evidence="1">
    <location>
        <begin position="208"/>
        <end position="219"/>
    </location>
</feature>
<protein>
    <recommendedName>
        <fullName evidence="2">DUF7605 domain-containing protein</fullName>
    </recommendedName>
</protein>
<organism evidence="3 4">
    <name type="scientific">Elasticomyces elasticus</name>
    <dbReference type="NCBI Taxonomy" id="574655"/>
    <lineage>
        <taxon>Eukaryota</taxon>
        <taxon>Fungi</taxon>
        <taxon>Dikarya</taxon>
        <taxon>Ascomycota</taxon>
        <taxon>Pezizomycotina</taxon>
        <taxon>Dothideomycetes</taxon>
        <taxon>Dothideomycetidae</taxon>
        <taxon>Mycosphaerellales</taxon>
        <taxon>Teratosphaeriaceae</taxon>
        <taxon>Elasticomyces</taxon>
    </lineage>
</organism>
<gene>
    <name evidence="3" type="ORF">LTR97_001642</name>
</gene>
<name>A0AAN7WCM9_9PEZI</name>
<dbReference type="Proteomes" id="UP001310594">
    <property type="component" value="Unassembled WGS sequence"/>
</dbReference>
<reference evidence="3" key="1">
    <citation type="submission" date="2023-08" db="EMBL/GenBank/DDBJ databases">
        <title>Black Yeasts Isolated from many extreme environments.</title>
        <authorList>
            <person name="Coleine C."/>
            <person name="Stajich J.E."/>
            <person name="Selbmann L."/>
        </authorList>
    </citation>
    <scope>NUCLEOTIDE SEQUENCE</scope>
    <source>
        <strain evidence="3">CCFEE 5810</strain>
    </source>
</reference>
<evidence type="ECO:0000259" key="2">
    <source>
        <dbReference type="Pfam" id="PF24564"/>
    </source>
</evidence>
<feature type="compositionally biased region" description="Low complexity" evidence="1">
    <location>
        <begin position="184"/>
        <end position="205"/>
    </location>
</feature>
<sequence length="226" mass="24909">MTIAGISEGQREINREFTPVIAAAMQDAYDWCTNETGKGQYNRMKSMMASHVEQERSSMFTDAADQVRQSLTAMCKRVRESMLEKSDSIYTGVHRDYMSIVGNVDVKFEFGRQERQLRGDVDEIIDRADDYFQEIIDADLNDLDTKEEPVADGDDIEEDNDDVLAFESEIDAESANEDNDDLEGSAGDGSVEADGSGASASGGAETPTMDDSDVEEEGDFQQSSSV</sequence>
<feature type="compositionally biased region" description="Acidic residues" evidence="1">
    <location>
        <begin position="150"/>
        <end position="183"/>
    </location>
</feature>